<dbReference type="PANTHER" id="PTHR30023:SF0">
    <property type="entry name" value="PENICILLIN-SENSITIVE CARBOXYPEPTIDASE A"/>
    <property type="match status" value="1"/>
</dbReference>
<comment type="similarity">
    <text evidence="1">Belongs to the peptidase S13 family.</text>
</comment>
<dbReference type="SUPFAM" id="SSF56601">
    <property type="entry name" value="beta-lactamase/transpeptidase-like"/>
    <property type="match status" value="1"/>
</dbReference>
<dbReference type="Gene3D" id="3.40.710.10">
    <property type="entry name" value="DD-peptidase/beta-lactamase superfamily"/>
    <property type="match status" value="1"/>
</dbReference>
<reference evidence="3" key="1">
    <citation type="submission" date="2020-05" db="EMBL/GenBank/DDBJ databases">
        <authorList>
            <person name="Chiriac C."/>
            <person name="Salcher M."/>
            <person name="Ghai R."/>
            <person name="Kavagutti S V."/>
        </authorList>
    </citation>
    <scope>NUCLEOTIDE SEQUENCE</scope>
</reference>
<dbReference type="GO" id="GO:0004185">
    <property type="term" value="F:serine-type carboxypeptidase activity"/>
    <property type="evidence" value="ECO:0007669"/>
    <property type="project" value="InterPro"/>
</dbReference>
<evidence type="ECO:0000313" key="3">
    <source>
        <dbReference type="EMBL" id="CAB4756295.1"/>
    </source>
</evidence>
<dbReference type="PANTHER" id="PTHR30023">
    <property type="entry name" value="D-ALANYL-D-ALANINE CARBOXYPEPTIDASE"/>
    <property type="match status" value="1"/>
</dbReference>
<dbReference type="InterPro" id="IPR012338">
    <property type="entry name" value="Beta-lactam/transpept-like"/>
</dbReference>
<keyword evidence="2" id="KW-0378">Hydrolase</keyword>
<organism evidence="3">
    <name type="scientific">freshwater metagenome</name>
    <dbReference type="NCBI Taxonomy" id="449393"/>
    <lineage>
        <taxon>unclassified sequences</taxon>
        <taxon>metagenomes</taxon>
        <taxon>ecological metagenomes</taxon>
    </lineage>
</organism>
<dbReference type="GO" id="GO:0006508">
    <property type="term" value="P:proteolysis"/>
    <property type="evidence" value="ECO:0007669"/>
    <property type="project" value="InterPro"/>
</dbReference>
<evidence type="ECO:0000256" key="1">
    <source>
        <dbReference type="ARBA" id="ARBA00006096"/>
    </source>
</evidence>
<dbReference type="NCBIfam" id="TIGR00666">
    <property type="entry name" value="PBP4"/>
    <property type="match status" value="1"/>
</dbReference>
<dbReference type="AlphaFoldDB" id="A0A6J6UA89"/>
<dbReference type="EMBL" id="CAEZYZ010000185">
    <property type="protein sequence ID" value="CAB4756295.1"/>
    <property type="molecule type" value="Genomic_DNA"/>
</dbReference>
<protein>
    <submittedName>
        <fullName evidence="3">Unannotated protein</fullName>
    </submittedName>
</protein>
<dbReference type="PRINTS" id="PR00922">
    <property type="entry name" value="DADACBPTASE3"/>
</dbReference>
<dbReference type="GO" id="GO:0000270">
    <property type="term" value="P:peptidoglycan metabolic process"/>
    <property type="evidence" value="ECO:0007669"/>
    <property type="project" value="TreeGrafter"/>
</dbReference>
<dbReference type="Pfam" id="PF02113">
    <property type="entry name" value="Peptidase_S13"/>
    <property type="match status" value="1"/>
</dbReference>
<gene>
    <name evidence="3" type="ORF">UFOPK2810_01093</name>
</gene>
<dbReference type="InterPro" id="IPR000667">
    <property type="entry name" value="Peptidase_S13"/>
</dbReference>
<sequence>MSSDLNLFPEPSRAPGWPRGYIPSVAASVSPLARFGDYSRDPAANALAIFRQRLKALGFTVQPGTEVDVAADAVPVAQIAENTAADAVRVMLRESENNVAELLFRHVAIAKGQPATWEGARSAAASTLAELGIDTTGLALVDGSGLSRKDRVTALALANVTRLSSTGDPVRFAVMYDPSAMPISGVSGTLDSKYGRFTTKHSKCARGEVRAKTGTLFDTIGLSGVTTAADGLQKSFSILVNDRPQRFTALATRQAADGLAATVNGCW</sequence>
<proteinExistence type="inferred from homology"/>
<evidence type="ECO:0000256" key="2">
    <source>
        <dbReference type="ARBA" id="ARBA00022801"/>
    </source>
</evidence>
<name>A0A6J6UA89_9ZZZZ</name>
<accession>A0A6J6UA89</accession>